<dbReference type="eggNOG" id="ENOG502S1X9">
    <property type="taxonomic scope" value="Eukaryota"/>
</dbReference>
<dbReference type="STRING" id="578455.G2R8F4"/>
<feature type="compositionally biased region" description="Low complexity" evidence="5">
    <location>
        <begin position="58"/>
        <end position="70"/>
    </location>
</feature>
<dbReference type="EMBL" id="CP003011">
    <property type="protein sequence ID" value="AEO68212.1"/>
    <property type="molecule type" value="Genomic_DNA"/>
</dbReference>
<evidence type="ECO:0000256" key="2">
    <source>
        <dbReference type="ARBA" id="ARBA00023015"/>
    </source>
</evidence>
<accession>G2R8F4</accession>
<keyword evidence="7" id="KW-1185">Reference proteome</keyword>
<reference evidence="6 7" key="1">
    <citation type="journal article" date="2011" name="Nat. Biotechnol.">
        <title>Comparative genomic analysis of the thermophilic biomass-degrading fungi Myceliophthora thermophila and Thielavia terrestris.</title>
        <authorList>
            <person name="Berka R.M."/>
            <person name="Grigoriev I.V."/>
            <person name="Otillar R."/>
            <person name="Salamov A."/>
            <person name="Grimwood J."/>
            <person name="Reid I."/>
            <person name="Ishmael N."/>
            <person name="John T."/>
            <person name="Darmond C."/>
            <person name="Moisan M.-C."/>
            <person name="Henrissat B."/>
            <person name="Coutinho P.M."/>
            <person name="Lombard V."/>
            <person name="Natvig D.O."/>
            <person name="Lindquist E."/>
            <person name="Schmutz J."/>
            <person name="Lucas S."/>
            <person name="Harris P."/>
            <person name="Powlowski J."/>
            <person name="Bellemare A."/>
            <person name="Taylor D."/>
            <person name="Butler G."/>
            <person name="de Vries R.P."/>
            <person name="Allijn I.E."/>
            <person name="van den Brink J."/>
            <person name="Ushinsky S."/>
            <person name="Storms R."/>
            <person name="Powell A.J."/>
            <person name="Paulsen I.T."/>
            <person name="Elbourne L.D.H."/>
            <person name="Baker S.E."/>
            <person name="Magnuson J."/>
            <person name="LaBoissiere S."/>
            <person name="Clutterbuck A.J."/>
            <person name="Martinez D."/>
            <person name="Wogulis M."/>
            <person name="de Leon A.L."/>
            <person name="Rey M.W."/>
            <person name="Tsang A."/>
        </authorList>
    </citation>
    <scope>NUCLEOTIDE SEQUENCE [LARGE SCALE GENOMIC DNA]</scope>
    <source>
        <strain evidence="7">ATCC 38088 / NRRL 8126</strain>
    </source>
</reference>
<sequence>MAGGHTQQVKFVGHDAAGLPVKRKQVNQACLPCRKRKHVPDAHVPEALATEKGHDRGQAVSRAAPAAPSGARERGRGDVPDRDTSDAAAQLLRFFHHASDKAPVDTPNTDQTEQPRQMSPAPPFLGDLNPESILVEATMATAPGPKTPQTENQPDHQRIGFLPPTSPHESRPPAARDRSTGSPKLVDDIPGPFFSVPKEDGTRFTIHVQDPAKFATLAQTLANRALADKVMPSDAEWNTLRDIYLAKIHPIFPIYDDSTLLALPEESGLRGLIQASVCLAAATDPEASRFLTFKNHVLGASPSRTVVPYDEYSRGVADFINKRLAELQAARRISLVQQIQVMALTCLYWQPAHPAERFEPMSLYARLVALVHTHGVHLDVLARTQACRPQNRERSGSRLFKCLYALDRLVGSIGGRPFMFHNYDLMRVPRPEADDPPIFRLFIALILLLDQVVELYRPSPKISYVDIPVFEHMVIDAGAEGEPDSLLATLEVLYHAIGVLSVRMPRDRFRTAPECDTLPGPRTEHLPPSSVNARRSHGADRILDVIRDYRLSPMPFIPYALALSLGVAYRKWRFSRLPMFRTRGGADFKKVLPVLQDMGAIWSSARLNGQLGQAVVLKLDRNEIMGRKRVQKTTGTARPGRGPVGVVRQDADNHQDVPTDGPDRTGAEHEAQPTNSPNSTSRAASTLPEASTSTTPPAAASNAGVPLEPPQTRDPERADVSNPKAPPLTPHGSLPSPATSSLPEQPHSLPLNWTTPGNNDPNQTNAPTSSPWPAPSKTAPPRHNPLDHQPPPPATAAYEYPQLDDAIPLPADMLPQPSGSGSGGGSAHGETTAPTEKPAERGSNLDDFLADGDGDDDGDDALFRAWDPRFAQSVDFSFSSILDPGNPFAWPEYCSYLS</sequence>
<gene>
    <name evidence="6" type="ORF">THITE_2049454</name>
</gene>
<dbReference type="KEGG" id="ttt:THITE_2049454"/>
<feature type="region of interest" description="Disordered" evidence="5">
    <location>
        <begin position="142"/>
        <end position="190"/>
    </location>
</feature>
<evidence type="ECO:0000313" key="7">
    <source>
        <dbReference type="Proteomes" id="UP000008181"/>
    </source>
</evidence>
<feature type="region of interest" description="Disordered" evidence="5">
    <location>
        <begin position="96"/>
        <end position="128"/>
    </location>
</feature>
<dbReference type="InterPro" id="IPR052073">
    <property type="entry name" value="Amide_Lactam_Regulators"/>
</dbReference>
<feature type="compositionally biased region" description="Polar residues" evidence="5">
    <location>
        <begin position="106"/>
        <end position="117"/>
    </location>
</feature>
<evidence type="ECO:0000256" key="3">
    <source>
        <dbReference type="ARBA" id="ARBA00023125"/>
    </source>
</evidence>
<feature type="region of interest" description="Disordered" evidence="5">
    <location>
        <begin position="36"/>
        <end position="83"/>
    </location>
</feature>
<dbReference type="GeneID" id="11519906"/>
<feature type="compositionally biased region" description="Basic and acidic residues" evidence="5">
    <location>
        <begin position="168"/>
        <end position="179"/>
    </location>
</feature>
<evidence type="ECO:0008006" key="8">
    <source>
        <dbReference type="Google" id="ProtNLM"/>
    </source>
</evidence>
<organism evidence="6 7">
    <name type="scientific">Thermothielavioides terrestris (strain ATCC 38088 / NRRL 8126)</name>
    <name type="common">Thielavia terrestris</name>
    <dbReference type="NCBI Taxonomy" id="578455"/>
    <lineage>
        <taxon>Eukaryota</taxon>
        <taxon>Fungi</taxon>
        <taxon>Dikarya</taxon>
        <taxon>Ascomycota</taxon>
        <taxon>Pezizomycotina</taxon>
        <taxon>Sordariomycetes</taxon>
        <taxon>Sordariomycetidae</taxon>
        <taxon>Sordariales</taxon>
        <taxon>Chaetomiaceae</taxon>
        <taxon>Thermothielavioides</taxon>
        <taxon>Thermothielavioides terrestris</taxon>
    </lineage>
</organism>
<evidence type="ECO:0000256" key="4">
    <source>
        <dbReference type="ARBA" id="ARBA00023163"/>
    </source>
</evidence>
<keyword evidence="4" id="KW-0804">Transcription</keyword>
<dbReference type="AlphaFoldDB" id="G2R8F4"/>
<keyword evidence="1" id="KW-0862">Zinc</keyword>
<feature type="compositionally biased region" description="Polar residues" evidence="5">
    <location>
        <begin position="751"/>
        <end position="771"/>
    </location>
</feature>
<protein>
    <recommendedName>
        <fullName evidence="8">Transcription factor domain-containing protein</fullName>
    </recommendedName>
</protein>
<dbReference type="PANTHER" id="PTHR47171">
    <property type="entry name" value="FARA-RELATED"/>
    <property type="match status" value="1"/>
</dbReference>
<dbReference type="GO" id="GO:0003677">
    <property type="term" value="F:DNA binding"/>
    <property type="evidence" value="ECO:0007669"/>
    <property type="project" value="UniProtKB-KW"/>
</dbReference>
<feature type="region of interest" description="Disordered" evidence="5">
    <location>
        <begin position="512"/>
        <end position="533"/>
    </location>
</feature>
<dbReference type="OrthoDB" id="10031947at2759"/>
<feature type="compositionally biased region" description="Polar residues" evidence="5">
    <location>
        <begin position="672"/>
        <end position="682"/>
    </location>
</feature>
<dbReference type="Proteomes" id="UP000008181">
    <property type="component" value="Chromosome 3"/>
</dbReference>
<name>G2R8F4_THETT</name>
<keyword evidence="3" id="KW-0238">DNA-binding</keyword>
<dbReference type="HOGENOM" id="CLU_368886_0_0_1"/>
<dbReference type="PANTHER" id="PTHR47171:SF6">
    <property type="entry name" value="SPECIFIC TRANSCRIPTION FACTOR, PUTATIVE (AFU_ORTHOLOGUE AFUA_2G06130)-RELATED"/>
    <property type="match status" value="1"/>
</dbReference>
<feature type="region of interest" description="Disordered" evidence="5">
    <location>
        <begin position="627"/>
        <end position="860"/>
    </location>
</feature>
<evidence type="ECO:0000313" key="6">
    <source>
        <dbReference type="EMBL" id="AEO68212.1"/>
    </source>
</evidence>
<feature type="compositionally biased region" description="Basic and acidic residues" evidence="5">
    <location>
        <begin position="649"/>
        <end position="671"/>
    </location>
</feature>
<feature type="compositionally biased region" description="Basic and acidic residues" evidence="5">
    <location>
        <begin position="71"/>
        <end position="83"/>
    </location>
</feature>
<keyword evidence="2" id="KW-0805">Transcription regulation</keyword>
<evidence type="ECO:0000256" key="5">
    <source>
        <dbReference type="SAM" id="MobiDB-lite"/>
    </source>
</evidence>
<feature type="compositionally biased region" description="Low complexity" evidence="5">
    <location>
        <begin position="683"/>
        <end position="703"/>
    </location>
</feature>
<proteinExistence type="predicted"/>
<dbReference type="RefSeq" id="XP_003654548.1">
    <property type="nucleotide sequence ID" value="XM_003654500.1"/>
</dbReference>
<evidence type="ECO:0000256" key="1">
    <source>
        <dbReference type="ARBA" id="ARBA00022833"/>
    </source>
</evidence>
<feature type="compositionally biased region" description="Basic and acidic residues" evidence="5">
    <location>
        <begin position="39"/>
        <end position="57"/>
    </location>
</feature>
<dbReference type="CDD" id="cd12148">
    <property type="entry name" value="fungal_TF_MHR"/>
    <property type="match status" value="1"/>
</dbReference>
<feature type="compositionally biased region" description="Acidic residues" evidence="5">
    <location>
        <begin position="848"/>
        <end position="860"/>
    </location>
</feature>